<comment type="caution">
    <text evidence="2">The sequence shown here is derived from an EMBL/GenBank/DDBJ whole genome shotgun (WGS) entry which is preliminary data.</text>
</comment>
<reference evidence="2 3" key="1">
    <citation type="journal article" date="2019" name="Int. J. Syst. Evol. Microbiol.">
        <title>The Global Catalogue of Microorganisms (GCM) 10K type strain sequencing project: providing services to taxonomists for standard genome sequencing and annotation.</title>
        <authorList>
            <consortium name="The Broad Institute Genomics Platform"/>
            <consortium name="The Broad Institute Genome Sequencing Center for Infectious Disease"/>
            <person name="Wu L."/>
            <person name="Ma J."/>
        </authorList>
    </citation>
    <scope>NUCLEOTIDE SEQUENCE [LARGE SCALE GENOMIC DNA]</scope>
    <source>
        <strain evidence="2 3">JCM 12393</strain>
    </source>
</reference>
<proteinExistence type="predicted"/>
<evidence type="ECO:0000313" key="2">
    <source>
        <dbReference type="EMBL" id="GAA1398339.1"/>
    </source>
</evidence>
<dbReference type="EMBL" id="BAAAKJ010000199">
    <property type="protein sequence ID" value="GAA1398339.1"/>
    <property type="molecule type" value="Genomic_DNA"/>
</dbReference>
<dbReference type="InterPro" id="IPR018958">
    <property type="entry name" value="Knr4/Smi1-like_dom"/>
</dbReference>
<protein>
    <recommendedName>
        <fullName evidence="1">Knr4/Smi1-like domain-containing protein</fullName>
    </recommendedName>
</protein>
<evidence type="ECO:0000313" key="3">
    <source>
        <dbReference type="Proteomes" id="UP001499863"/>
    </source>
</evidence>
<keyword evidence="3" id="KW-1185">Reference proteome</keyword>
<dbReference type="InterPro" id="IPR037883">
    <property type="entry name" value="Knr4/Smi1-like_sf"/>
</dbReference>
<dbReference type="SUPFAM" id="SSF160631">
    <property type="entry name" value="SMI1/KNR4-like"/>
    <property type="match status" value="1"/>
</dbReference>
<dbReference type="Proteomes" id="UP001499863">
    <property type="component" value="Unassembled WGS sequence"/>
</dbReference>
<dbReference type="SMART" id="SM00860">
    <property type="entry name" value="SMI1_KNR4"/>
    <property type="match status" value="1"/>
</dbReference>
<dbReference type="RefSeq" id="WP_344337211.1">
    <property type="nucleotide sequence ID" value="NZ_BAAAKJ010000199.1"/>
</dbReference>
<gene>
    <name evidence="2" type="ORF">GCM10009639_36770</name>
</gene>
<feature type="domain" description="Knr4/Smi1-like" evidence="1">
    <location>
        <begin position="25"/>
        <end position="243"/>
    </location>
</feature>
<dbReference type="Gene3D" id="3.40.1580.10">
    <property type="entry name" value="SMI1/KNR4-like"/>
    <property type="match status" value="1"/>
</dbReference>
<name>A0ABN1Y5B2_9ACTN</name>
<evidence type="ECO:0000259" key="1">
    <source>
        <dbReference type="SMART" id="SM00860"/>
    </source>
</evidence>
<organism evidence="2 3">
    <name type="scientific">Kitasatospora putterlickiae</name>
    <dbReference type="NCBI Taxonomy" id="221725"/>
    <lineage>
        <taxon>Bacteria</taxon>
        <taxon>Bacillati</taxon>
        <taxon>Actinomycetota</taxon>
        <taxon>Actinomycetes</taxon>
        <taxon>Kitasatosporales</taxon>
        <taxon>Streptomycetaceae</taxon>
        <taxon>Kitasatospora</taxon>
    </lineage>
</organism>
<sequence>MRADTELLRDLIAVTPGIVTWPGRGRPEAVIRAAESVTGPLPRSYRWWLAAYGEGSLRGRPIATPDPVPGLGEPGLLDDRSGGGRLWFHEDDDHECFGFALDRAADGEWPVVVRSRVTGEEWPFADSFAGFLTVWTARAAGLREGPNPAVARLWRATPGVRLPDGGTLLGPHVFGARNDAWEVRTHAPHWVLVGEDGGGAGLFMRRHGRDRSSLYRLAPGAPRGEVADHAEPLGADLFDWLDRLPGPASG</sequence>
<accession>A0ABN1Y5B2</accession>